<sequence length="154" mass="16647">MVRLKHLAGFVMMAGLVAAAPRVCLAAGYQGQSACWTANPGEDDRPDISCQPLDEATLRKLENATPAQVTALFKVPGKNHHPTYFESADKSPGHFNGYVELMYTDGHVTSISASVTQVQPDGLPSDPMDFRWKVGGQECSDFSGSRNRCTNGDE</sequence>
<gene>
    <name evidence="2" type="ORF">GMO_15200</name>
</gene>
<comment type="caution">
    <text evidence="2">The sequence shown here is derived from an EMBL/GenBank/DDBJ whole genome shotgun (WGS) entry which is preliminary data.</text>
</comment>
<protein>
    <recommendedName>
        <fullName evidence="4">Secreted protein</fullName>
    </recommendedName>
</protein>
<dbReference type="Proteomes" id="UP000004949">
    <property type="component" value="Unassembled WGS sequence"/>
</dbReference>
<organism evidence="2 3">
    <name type="scientific">Gluconobacter morbifer G707</name>
    <dbReference type="NCBI Taxonomy" id="1088869"/>
    <lineage>
        <taxon>Bacteria</taxon>
        <taxon>Pseudomonadati</taxon>
        <taxon>Pseudomonadota</taxon>
        <taxon>Alphaproteobacteria</taxon>
        <taxon>Acetobacterales</taxon>
        <taxon>Acetobacteraceae</taxon>
        <taxon>Gluconobacter</taxon>
    </lineage>
</organism>
<feature type="chain" id="PRO_5003489782" description="Secreted protein" evidence="1">
    <location>
        <begin position="27"/>
        <end position="154"/>
    </location>
</feature>
<evidence type="ECO:0000313" key="3">
    <source>
        <dbReference type="Proteomes" id="UP000004949"/>
    </source>
</evidence>
<evidence type="ECO:0008006" key="4">
    <source>
        <dbReference type="Google" id="ProtNLM"/>
    </source>
</evidence>
<feature type="signal peptide" evidence="1">
    <location>
        <begin position="1"/>
        <end position="26"/>
    </location>
</feature>
<evidence type="ECO:0000313" key="2">
    <source>
        <dbReference type="EMBL" id="EHH68170.1"/>
    </source>
</evidence>
<name>G6XJ54_9PROT</name>
<keyword evidence="3" id="KW-1185">Reference proteome</keyword>
<accession>G6XJ54</accession>
<dbReference type="PATRIC" id="fig|1088869.3.peg.1518"/>
<reference evidence="2 3" key="1">
    <citation type="submission" date="2011-10" db="EMBL/GenBank/DDBJ databases">
        <title>Genome sequence of Gluconobacter morbifer G707, isolated from Drosophila gut.</title>
        <authorList>
            <person name="Lee W.-J."/>
            <person name="Kim E.-K."/>
        </authorList>
    </citation>
    <scope>NUCLEOTIDE SEQUENCE [LARGE SCALE GENOMIC DNA]</scope>
    <source>
        <strain evidence="2 3">G707</strain>
    </source>
</reference>
<dbReference type="AlphaFoldDB" id="G6XJ54"/>
<keyword evidence="1" id="KW-0732">Signal</keyword>
<proteinExistence type="predicted"/>
<dbReference type="EMBL" id="AGQV01000004">
    <property type="protein sequence ID" value="EHH68170.1"/>
    <property type="molecule type" value="Genomic_DNA"/>
</dbReference>
<evidence type="ECO:0000256" key="1">
    <source>
        <dbReference type="SAM" id="SignalP"/>
    </source>
</evidence>
<dbReference type="OrthoDB" id="7281204at2"/>
<dbReference type="RefSeq" id="WP_008851667.1">
    <property type="nucleotide sequence ID" value="NZ_AGQV01000004.1"/>
</dbReference>